<keyword evidence="1" id="KW-0812">Transmembrane</keyword>
<comment type="caution">
    <text evidence="3">The sequence shown here is derived from an EMBL/GenBank/DDBJ whole genome shotgun (WGS) entry which is preliminary data.</text>
</comment>
<proteinExistence type="predicted"/>
<protein>
    <submittedName>
        <fullName evidence="3">Pilus assembly protein TadE</fullName>
    </submittedName>
</protein>
<dbReference type="OrthoDB" id="7189296at2"/>
<dbReference type="InterPro" id="IPR012495">
    <property type="entry name" value="TadE-like_dom"/>
</dbReference>
<reference evidence="3 4" key="1">
    <citation type="submission" date="2017-12" db="EMBL/GenBank/DDBJ databases">
        <title>The genome sequence of Caulobacter sp. 410.</title>
        <authorList>
            <person name="Gao J."/>
            <person name="Mao X."/>
            <person name="Sun J."/>
        </authorList>
    </citation>
    <scope>NUCLEOTIDE SEQUENCE [LARGE SCALE GENOMIC DNA]</scope>
    <source>
        <strain evidence="3 4">410</strain>
    </source>
</reference>
<accession>A0A2N5DEF8</accession>
<evidence type="ECO:0000259" key="2">
    <source>
        <dbReference type="Pfam" id="PF07811"/>
    </source>
</evidence>
<evidence type="ECO:0000313" key="4">
    <source>
        <dbReference type="Proteomes" id="UP000234479"/>
    </source>
</evidence>
<dbReference type="RefSeq" id="WP_101718667.1">
    <property type="nucleotide sequence ID" value="NZ_PJRS01000023.1"/>
</dbReference>
<feature type="domain" description="TadE-like" evidence="2">
    <location>
        <begin position="19"/>
        <end position="56"/>
    </location>
</feature>
<dbReference type="EMBL" id="PJRS01000023">
    <property type="protein sequence ID" value="PLR24437.1"/>
    <property type="molecule type" value="Genomic_DNA"/>
</dbReference>
<keyword evidence="1" id="KW-0472">Membrane</keyword>
<sequence>MIPRRPSPARKRFARDTRGAVAVEFALLAPLLLLFYIGLAEMTQAMMAQRRLFHATSLIGDMAAQNGQINQTRVDDIYNIGQAVMKPFPSSPMRLCLYSVVSDANGKDTVGWSAPKNSPTGCPALGAVVTNVPDSVLPASSSVIISTTSYSYTPTLSLNDASFTFRRTYYLRPRRTETVAWVK</sequence>
<feature type="transmembrane region" description="Helical" evidence="1">
    <location>
        <begin position="21"/>
        <end position="39"/>
    </location>
</feature>
<dbReference type="Proteomes" id="UP000234479">
    <property type="component" value="Unassembled WGS sequence"/>
</dbReference>
<name>A0A2N5DEF8_9CAUL</name>
<dbReference type="Pfam" id="PF07811">
    <property type="entry name" value="TadE"/>
    <property type="match status" value="1"/>
</dbReference>
<keyword evidence="1" id="KW-1133">Transmembrane helix</keyword>
<gene>
    <name evidence="3" type="ORF">SGCZBJ_14300</name>
</gene>
<evidence type="ECO:0000313" key="3">
    <source>
        <dbReference type="EMBL" id="PLR24437.1"/>
    </source>
</evidence>
<evidence type="ECO:0000256" key="1">
    <source>
        <dbReference type="SAM" id="Phobius"/>
    </source>
</evidence>
<dbReference type="AlphaFoldDB" id="A0A2N5DEF8"/>
<keyword evidence="4" id="KW-1185">Reference proteome</keyword>
<organism evidence="3 4">
    <name type="scientific">Caulobacter zeae</name>
    <dbReference type="NCBI Taxonomy" id="2055137"/>
    <lineage>
        <taxon>Bacteria</taxon>
        <taxon>Pseudomonadati</taxon>
        <taxon>Pseudomonadota</taxon>
        <taxon>Alphaproteobacteria</taxon>
        <taxon>Caulobacterales</taxon>
        <taxon>Caulobacteraceae</taxon>
        <taxon>Caulobacter</taxon>
    </lineage>
</organism>